<comment type="similarity">
    <text evidence="2">Belongs to the oxidase-dependent Fe transporter (OFeT) (TC 9.A.10.1) family.</text>
</comment>
<protein>
    <submittedName>
        <fullName evidence="7">Iron permease</fullName>
    </submittedName>
</protein>
<keyword evidence="5 6" id="KW-0472">Membrane</keyword>
<evidence type="ECO:0000256" key="2">
    <source>
        <dbReference type="ARBA" id="ARBA00008333"/>
    </source>
</evidence>
<sequence length="271" mass="29320">MFSTFIITLREGVEISIILAIILAYLKQLGASRASGKVWLGTAAAALVSLLTGVVIFFVLGKTEMGDFQEILEGTFMLVAVVILTWMTLWMKRQSADLSGSLKLKVQDALKHGSGWTLATLAFVTVIREGIETVLFISGAAQTSTGGQIWEGTILGFGLSAIVGYVIYRGTHRLPLKAFFNVMSLLLIFMAAGLASNGIHAFQEVGWIGEGFKVWNTQALLSQDSTAGSLLKAIFGYRDNPNIVLVTTYLIYLIPALVAYFKPAKSVRSQG</sequence>
<dbReference type="KEGG" id="dmt:DESME_13110"/>
<feature type="transmembrane region" description="Helical" evidence="6">
    <location>
        <begin position="109"/>
        <end position="127"/>
    </location>
</feature>
<gene>
    <name evidence="7" type="ORF">DESME_13110</name>
</gene>
<accession>W0EFK7</accession>
<reference evidence="7 8" key="1">
    <citation type="submission" date="2013-12" db="EMBL/GenBank/DDBJ databases">
        <authorList>
            <consortium name="DOE Joint Genome Institute"/>
            <person name="Smidt H."/>
            <person name="Huntemann M."/>
            <person name="Han J."/>
            <person name="Chen A."/>
            <person name="Kyrpides N."/>
            <person name="Mavromatis K."/>
            <person name="Markowitz V."/>
            <person name="Palaniappan K."/>
            <person name="Ivanova N."/>
            <person name="Schaumberg A."/>
            <person name="Pati A."/>
            <person name="Liolios K."/>
            <person name="Nordberg H.P."/>
            <person name="Cantor M.N."/>
            <person name="Hua S.X."/>
            <person name="Woyke T."/>
        </authorList>
    </citation>
    <scope>NUCLEOTIDE SEQUENCE [LARGE SCALE GENOMIC DNA]</scope>
    <source>
        <strain evidence="8">DSM 15288</strain>
    </source>
</reference>
<evidence type="ECO:0000256" key="6">
    <source>
        <dbReference type="SAM" id="Phobius"/>
    </source>
</evidence>
<comment type="subcellular location">
    <subcellularLocation>
        <location evidence="1">Membrane</location>
        <topology evidence="1">Multi-pass membrane protein</topology>
    </subcellularLocation>
</comment>
<dbReference type="PANTHER" id="PTHR31632">
    <property type="entry name" value="IRON TRANSPORTER FTH1"/>
    <property type="match status" value="1"/>
</dbReference>
<evidence type="ECO:0000256" key="5">
    <source>
        <dbReference type="ARBA" id="ARBA00023136"/>
    </source>
</evidence>
<dbReference type="PANTHER" id="PTHR31632:SF2">
    <property type="entry name" value="PLASMA MEMBRANE IRON PERMEASE"/>
    <property type="match status" value="1"/>
</dbReference>
<dbReference type="HOGENOM" id="CLU_077905_0_1_9"/>
<feature type="transmembrane region" description="Helical" evidence="6">
    <location>
        <begin position="243"/>
        <end position="261"/>
    </location>
</feature>
<feature type="transmembrane region" description="Helical" evidence="6">
    <location>
        <begin position="71"/>
        <end position="89"/>
    </location>
</feature>
<dbReference type="Proteomes" id="UP000010847">
    <property type="component" value="Chromosome"/>
</dbReference>
<evidence type="ECO:0000256" key="4">
    <source>
        <dbReference type="ARBA" id="ARBA00022989"/>
    </source>
</evidence>
<dbReference type="eggNOG" id="COG0672">
    <property type="taxonomic scope" value="Bacteria"/>
</dbReference>
<name>W0EFK7_9FIRM</name>
<evidence type="ECO:0000313" key="7">
    <source>
        <dbReference type="EMBL" id="AHF07856.1"/>
    </source>
</evidence>
<dbReference type="EMBL" id="CP007032">
    <property type="protein sequence ID" value="AHF07856.1"/>
    <property type="molecule type" value="Genomic_DNA"/>
</dbReference>
<organism evidence="7 8">
    <name type="scientific">Desulfitobacterium metallireducens DSM 15288</name>
    <dbReference type="NCBI Taxonomy" id="871968"/>
    <lineage>
        <taxon>Bacteria</taxon>
        <taxon>Bacillati</taxon>
        <taxon>Bacillota</taxon>
        <taxon>Clostridia</taxon>
        <taxon>Eubacteriales</taxon>
        <taxon>Desulfitobacteriaceae</taxon>
        <taxon>Desulfitobacterium</taxon>
    </lineage>
</organism>
<proteinExistence type="inferred from homology"/>
<dbReference type="GO" id="GO:0015093">
    <property type="term" value="F:ferrous iron transmembrane transporter activity"/>
    <property type="evidence" value="ECO:0007669"/>
    <property type="project" value="TreeGrafter"/>
</dbReference>
<dbReference type="AlphaFoldDB" id="W0EFK7"/>
<evidence type="ECO:0000256" key="1">
    <source>
        <dbReference type="ARBA" id="ARBA00004141"/>
    </source>
</evidence>
<dbReference type="InterPro" id="IPR004923">
    <property type="entry name" value="FTR1/Fip1/EfeU"/>
</dbReference>
<feature type="transmembrane region" description="Helical" evidence="6">
    <location>
        <begin position="38"/>
        <end position="59"/>
    </location>
</feature>
<evidence type="ECO:0000256" key="3">
    <source>
        <dbReference type="ARBA" id="ARBA00022692"/>
    </source>
</evidence>
<feature type="transmembrane region" description="Helical" evidence="6">
    <location>
        <begin position="147"/>
        <end position="168"/>
    </location>
</feature>
<keyword evidence="3 6" id="KW-0812">Transmembrane</keyword>
<keyword evidence="4 6" id="KW-1133">Transmembrane helix</keyword>
<dbReference type="OrthoDB" id="8215804at2"/>
<evidence type="ECO:0000313" key="8">
    <source>
        <dbReference type="Proteomes" id="UP000010847"/>
    </source>
</evidence>
<feature type="transmembrane region" description="Helical" evidence="6">
    <location>
        <begin position="180"/>
        <end position="202"/>
    </location>
</feature>
<dbReference type="GO" id="GO:0033573">
    <property type="term" value="C:high-affinity iron permease complex"/>
    <property type="evidence" value="ECO:0007669"/>
    <property type="project" value="InterPro"/>
</dbReference>
<dbReference type="Pfam" id="PF03239">
    <property type="entry name" value="FTR1"/>
    <property type="match status" value="1"/>
</dbReference>
<keyword evidence="8" id="KW-1185">Reference proteome</keyword>
<dbReference type="STRING" id="871968.DESME_13110"/>
<dbReference type="RefSeq" id="WP_006715896.1">
    <property type="nucleotide sequence ID" value="NZ_CP007032.1"/>
</dbReference>
<feature type="transmembrane region" description="Helical" evidence="6">
    <location>
        <begin position="6"/>
        <end position="26"/>
    </location>
</feature>